<proteinExistence type="predicted"/>
<dbReference type="PANTHER" id="PTHR22902">
    <property type="entry name" value="SESQUIPEDALIAN"/>
    <property type="match status" value="1"/>
</dbReference>
<dbReference type="CDD" id="cd13288">
    <property type="entry name" value="PH_Ses"/>
    <property type="match status" value="1"/>
</dbReference>
<accession>A0A0L0CA04</accession>
<feature type="domain" description="PH" evidence="2">
    <location>
        <begin position="16"/>
        <end position="110"/>
    </location>
</feature>
<evidence type="ECO:0000259" key="2">
    <source>
        <dbReference type="PROSITE" id="PS50003"/>
    </source>
</evidence>
<dbReference type="GO" id="GO:0007032">
    <property type="term" value="P:endosome organization"/>
    <property type="evidence" value="ECO:0007669"/>
    <property type="project" value="TreeGrafter"/>
</dbReference>
<dbReference type="GO" id="GO:0005802">
    <property type="term" value="C:trans-Golgi network"/>
    <property type="evidence" value="ECO:0007669"/>
    <property type="project" value="TreeGrafter"/>
</dbReference>
<dbReference type="GO" id="GO:0005829">
    <property type="term" value="C:cytosol"/>
    <property type="evidence" value="ECO:0007669"/>
    <property type="project" value="GOC"/>
</dbReference>
<feature type="region of interest" description="Disordered" evidence="1">
    <location>
        <begin position="129"/>
        <end position="174"/>
    </location>
</feature>
<evidence type="ECO:0000313" key="3">
    <source>
        <dbReference type="EMBL" id="KNC29082.1"/>
    </source>
</evidence>
<dbReference type="GO" id="GO:0055037">
    <property type="term" value="C:recycling endosome"/>
    <property type="evidence" value="ECO:0007669"/>
    <property type="project" value="TreeGrafter"/>
</dbReference>
<dbReference type="GO" id="GO:0001881">
    <property type="term" value="P:receptor recycling"/>
    <property type="evidence" value="ECO:0007669"/>
    <property type="project" value="TreeGrafter"/>
</dbReference>
<dbReference type="STRING" id="7375.A0A0L0CA04"/>
<dbReference type="PROSITE" id="PS50003">
    <property type="entry name" value="PH_DOMAIN"/>
    <property type="match status" value="1"/>
</dbReference>
<evidence type="ECO:0000313" key="4">
    <source>
        <dbReference type="Proteomes" id="UP000037069"/>
    </source>
</evidence>
<feature type="compositionally biased region" description="Pro residues" evidence="1">
    <location>
        <begin position="148"/>
        <end position="166"/>
    </location>
</feature>
<name>A0A0L0CA04_LUCCU</name>
<feature type="compositionally biased region" description="Polar residues" evidence="1">
    <location>
        <begin position="189"/>
        <end position="213"/>
    </location>
</feature>
<feature type="compositionally biased region" description="Basic residues" evidence="1">
    <location>
        <begin position="270"/>
        <end position="283"/>
    </location>
</feature>
<dbReference type="InterPro" id="IPR045188">
    <property type="entry name" value="Boi1/Boi2-like"/>
</dbReference>
<dbReference type="Gene3D" id="2.30.29.30">
    <property type="entry name" value="Pleckstrin-homology domain (PH domain)/Phosphotyrosine-binding domain (PTB)"/>
    <property type="match status" value="1"/>
</dbReference>
<feature type="compositionally biased region" description="Polar residues" evidence="1">
    <location>
        <begin position="132"/>
        <end position="146"/>
    </location>
</feature>
<dbReference type="AlphaFoldDB" id="A0A0L0CA04"/>
<dbReference type="SUPFAM" id="SSF50729">
    <property type="entry name" value="PH domain-like"/>
    <property type="match status" value="1"/>
</dbReference>
<evidence type="ECO:0000256" key="1">
    <source>
        <dbReference type="SAM" id="MobiDB-lite"/>
    </source>
</evidence>
<keyword evidence="4" id="KW-1185">Reference proteome</keyword>
<feature type="region of interest" description="Disordered" evidence="1">
    <location>
        <begin position="257"/>
        <end position="289"/>
    </location>
</feature>
<dbReference type="OrthoDB" id="10261837at2759"/>
<dbReference type="SMART" id="SM00233">
    <property type="entry name" value="PH"/>
    <property type="match status" value="1"/>
</dbReference>
<dbReference type="GO" id="GO:0005769">
    <property type="term" value="C:early endosome"/>
    <property type="evidence" value="ECO:0007669"/>
    <property type="project" value="TreeGrafter"/>
</dbReference>
<feature type="region of interest" description="Disordered" evidence="1">
    <location>
        <begin position="186"/>
        <end position="243"/>
    </location>
</feature>
<dbReference type="PANTHER" id="PTHR22902:SF53">
    <property type="entry name" value="INOSITOL PHOSPHATASE INTERACTING PROTEIN, ISOFORM A"/>
    <property type="match status" value="1"/>
</dbReference>
<protein>
    <recommendedName>
        <fullName evidence="2">PH domain-containing protein</fullName>
    </recommendedName>
</protein>
<feature type="compositionally biased region" description="Low complexity" evidence="1">
    <location>
        <begin position="229"/>
        <end position="243"/>
    </location>
</feature>
<reference evidence="3 4" key="1">
    <citation type="journal article" date="2015" name="Nat. Commun.">
        <title>Lucilia cuprina genome unlocks parasitic fly biology to underpin future interventions.</title>
        <authorList>
            <person name="Anstead C.A."/>
            <person name="Korhonen P.K."/>
            <person name="Young N.D."/>
            <person name="Hall R.S."/>
            <person name="Jex A.R."/>
            <person name="Murali S.C."/>
            <person name="Hughes D.S."/>
            <person name="Lee S.F."/>
            <person name="Perry T."/>
            <person name="Stroehlein A.J."/>
            <person name="Ansell B.R."/>
            <person name="Breugelmans B."/>
            <person name="Hofmann A."/>
            <person name="Qu J."/>
            <person name="Dugan S."/>
            <person name="Lee S.L."/>
            <person name="Chao H."/>
            <person name="Dinh H."/>
            <person name="Han Y."/>
            <person name="Doddapaneni H.V."/>
            <person name="Worley K.C."/>
            <person name="Muzny D.M."/>
            <person name="Ioannidis P."/>
            <person name="Waterhouse R.M."/>
            <person name="Zdobnov E.M."/>
            <person name="James P.J."/>
            <person name="Bagnall N.H."/>
            <person name="Kotze A.C."/>
            <person name="Gibbs R.A."/>
            <person name="Richards S."/>
            <person name="Batterham P."/>
            <person name="Gasser R.B."/>
        </authorList>
    </citation>
    <scope>NUCLEOTIDE SEQUENCE [LARGE SCALE GENOMIC DNA]</scope>
    <source>
        <strain evidence="3 4">LS</strain>
        <tissue evidence="3">Full body</tissue>
    </source>
</reference>
<dbReference type="Pfam" id="PF00169">
    <property type="entry name" value="PH"/>
    <property type="match status" value="1"/>
</dbReference>
<dbReference type="EMBL" id="JRES01000699">
    <property type="protein sequence ID" value="KNC29082.1"/>
    <property type="molecule type" value="Genomic_DNA"/>
</dbReference>
<dbReference type="FunFam" id="2.30.29.30:FF:000378">
    <property type="entry name" value="Uncharacterized protein, isoform A"/>
    <property type="match status" value="1"/>
</dbReference>
<dbReference type="Proteomes" id="UP000037069">
    <property type="component" value="Unassembled WGS sequence"/>
</dbReference>
<comment type="caution">
    <text evidence="3">The sequence shown here is derived from an EMBL/GenBank/DDBJ whole genome shotgun (WGS) entry which is preliminary data.</text>
</comment>
<dbReference type="GO" id="GO:0042147">
    <property type="term" value="P:retrograde transport, endosome to Golgi"/>
    <property type="evidence" value="ECO:0007669"/>
    <property type="project" value="TreeGrafter"/>
</dbReference>
<dbReference type="InterPro" id="IPR011993">
    <property type="entry name" value="PH-like_dom_sf"/>
</dbReference>
<dbReference type="InterPro" id="IPR001849">
    <property type="entry name" value="PH_domain"/>
</dbReference>
<feature type="compositionally biased region" description="Low complexity" evidence="1">
    <location>
        <begin position="257"/>
        <end position="269"/>
    </location>
</feature>
<organism evidence="3 4">
    <name type="scientific">Lucilia cuprina</name>
    <name type="common">Green bottle fly</name>
    <name type="synonym">Australian sheep blowfly</name>
    <dbReference type="NCBI Taxonomy" id="7375"/>
    <lineage>
        <taxon>Eukaryota</taxon>
        <taxon>Metazoa</taxon>
        <taxon>Ecdysozoa</taxon>
        <taxon>Arthropoda</taxon>
        <taxon>Hexapoda</taxon>
        <taxon>Insecta</taxon>
        <taxon>Pterygota</taxon>
        <taxon>Neoptera</taxon>
        <taxon>Endopterygota</taxon>
        <taxon>Diptera</taxon>
        <taxon>Brachycera</taxon>
        <taxon>Muscomorpha</taxon>
        <taxon>Oestroidea</taxon>
        <taxon>Calliphoridae</taxon>
        <taxon>Luciliinae</taxon>
        <taxon>Lucilia</taxon>
    </lineage>
</organism>
<sequence>MKINEKNLCVFATSPPYDKEGFLLKKGEVNKAFQRRYFVLKGNLLFYFEKRGDKEPLGLIIVEGCTIELSEESDQYCFEIAFNGNRTYILSAESQESMESWMKALTCAGYEYKKLMVAELQRQLEEIDNSRNKITTDSMPSSTNVLTPKPPPRRTNPFNRPAPPLPGSVNGNNGLPLAPPVMPFINGHFGSSSQRNTTASNAPTVNNIQTGRETSPLPPPRGINSAHGSTSSLASNSNTTTTTSRSEFFIPTQAITQQLQSQQQPQQQKQHNHHHHHHQHHNNLHSANKLPTNTVFFNDFQNHNHSLNFNEIHEQFRQLVMKDILEYQAQREIKAQPLIQFRLEINARRPICTHFK</sequence>
<gene>
    <name evidence="3" type="ORF">FF38_05524</name>
</gene>